<evidence type="ECO:0000256" key="8">
    <source>
        <dbReference type="ARBA" id="ARBA00023053"/>
    </source>
</evidence>
<evidence type="ECO:0000256" key="3">
    <source>
        <dbReference type="ARBA" id="ARBA00022448"/>
    </source>
</evidence>
<evidence type="ECO:0000256" key="11">
    <source>
        <dbReference type="ARBA" id="ARBA00023180"/>
    </source>
</evidence>
<feature type="transmembrane region" description="Helical" evidence="14">
    <location>
        <begin position="236"/>
        <end position="256"/>
    </location>
</feature>
<feature type="transmembrane region" description="Helical" evidence="14">
    <location>
        <begin position="210"/>
        <end position="229"/>
    </location>
</feature>
<organism evidence="18 19">
    <name type="scientific">Ciona intestinalis</name>
    <name type="common">Transparent sea squirt</name>
    <name type="synonym">Ascidia intestinalis</name>
    <dbReference type="NCBI Taxonomy" id="7719"/>
    <lineage>
        <taxon>Eukaryota</taxon>
        <taxon>Metazoa</taxon>
        <taxon>Chordata</taxon>
        <taxon>Tunicata</taxon>
        <taxon>Ascidiacea</taxon>
        <taxon>Phlebobranchia</taxon>
        <taxon>Cionidae</taxon>
        <taxon>Ciona</taxon>
    </lineage>
</organism>
<dbReference type="Pfam" id="PF00324">
    <property type="entry name" value="AA_permease"/>
    <property type="match status" value="1"/>
</dbReference>
<evidence type="ECO:0000256" key="2">
    <source>
        <dbReference type="ARBA" id="ARBA00010593"/>
    </source>
</evidence>
<dbReference type="PANTHER" id="PTHR11827">
    <property type="entry name" value="SOLUTE CARRIER FAMILY 12, CATION COTRANSPORTERS"/>
    <property type="match status" value="1"/>
</dbReference>
<keyword evidence="13" id="KW-0868">Chloride</keyword>
<dbReference type="EMBL" id="EAAA01002572">
    <property type="status" value="NOT_ANNOTATED_CDS"/>
    <property type="molecule type" value="Genomic_DNA"/>
</dbReference>
<evidence type="ECO:0000259" key="15">
    <source>
        <dbReference type="Pfam" id="PF00324"/>
    </source>
</evidence>
<dbReference type="OMA" id="CTHITKK"/>
<keyword evidence="8" id="KW-0915">Sodium</keyword>
<keyword evidence="3" id="KW-0813">Transport</keyword>
<name>H2XTN7_CIOIN</name>
<dbReference type="GO" id="GO:0005886">
    <property type="term" value="C:plasma membrane"/>
    <property type="evidence" value="ECO:0007669"/>
    <property type="project" value="UniProtKB-SubCell"/>
</dbReference>
<keyword evidence="19" id="KW-1185">Reference proteome</keyword>
<dbReference type="GO" id="GO:0008511">
    <property type="term" value="F:sodium:potassium:chloride symporter activity"/>
    <property type="evidence" value="ECO:0000318"/>
    <property type="project" value="GO_Central"/>
</dbReference>
<feature type="transmembrane region" description="Helical" evidence="14">
    <location>
        <begin position="115"/>
        <end position="141"/>
    </location>
</feature>
<dbReference type="Pfam" id="PF08403">
    <property type="entry name" value="AA_permease_N"/>
    <property type="match status" value="1"/>
</dbReference>
<dbReference type="NCBIfam" id="TIGR00930">
    <property type="entry name" value="2a30"/>
    <property type="match status" value="1"/>
</dbReference>
<reference evidence="18" key="4">
    <citation type="submission" date="2025-09" db="UniProtKB">
        <authorList>
            <consortium name="Ensembl"/>
        </authorList>
    </citation>
    <scope>IDENTIFICATION</scope>
</reference>
<dbReference type="GO" id="GO:1902476">
    <property type="term" value="P:chloride transmembrane transport"/>
    <property type="evidence" value="ECO:0000318"/>
    <property type="project" value="GO_Central"/>
</dbReference>
<evidence type="ECO:0000256" key="6">
    <source>
        <dbReference type="ARBA" id="ARBA00022847"/>
    </source>
</evidence>
<dbReference type="GO" id="GO:0055078">
    <property type="term" value="P:sodium ion homeostasis"/>
    <property type="evidence" value="ECO:0000318"/>
    <property type="project" value="GO_Central"/>
</dbReference>
<dbReference type="GeneTree" id="ENSGT00940000170283"/>
<comment type="similarity">
    <text evidence="2">Belongs to the SLC12A transporter family.</text>
</comment>
<reference evidence="18" key="3">
    <citation type="submission" date="2025-08" db="UniProtKB">
        <authorList>
            <consortium name="Ensembl"/>
        </authorList>
    </citation>
    <scope>IDENTIFICATION</scope>
</reference>
<dbReference type="GO" id="GO:0055075">
    <property type="term" value="P:potassium ion homeostasis"/>
    <property type="evidence" value="ECO:0000318"/>
    <property type="project" value="GO_Central"/>
</dbReference>
<keyword evidence="12" id="KW-0739">Sodium transport</keyword>
<dbReference type="GO" id="GO:0035725">
    <property type="term" value="P:sodium ion transmembrane transport"/>
    <property type="evidence" value="ECO:0000318"/>
    <property type="project" value="GO_Central"/>
</dbReference>
<evidence type="ECO:0000256" key="10">
    <source>
        <dbReference type="ARBA" id="ARBA00023136"/>
    </source>
</evidence>
<evidence type="ECO:0000259" key="17">
    <source>
        <dbReference type="Pfam" id="PF08403"/>
    </source>
</evidence>
<sequence length="954" mass="105105">THDSHTKTYYLKTFGHNTQEAIPMVAYYHNTGSITKKSSRPTLDQLHADPAEVENSLPKPDAETVEVKSEAVEPHASVTPVKFGWIKGVLVRCMLNIWGVMLFLRLSWVVGQAGIGFSLLIILLSCTVTVITTMSMSAICTNGQVRGGGAYYLISRSLGPEFGGAIGLIFSLANAVAVAMYVVGFSETVVELMFKYNATMTGSVLNDTRIVGTITVILLLGVTQLGMAWESKMQMGLLIILLISIINFLIGTFIPASTVQMSYGMFNYQSNIAAENFGPNFRNNENFFSVFSIFFPAATGILAGCNISGDLKNAQTAIPKGTLLAILITSVVYAVISIILGSVQVRVSSGNIADFIGVANATSLNCTSAACQFGWSYTSVNTTCTDSASAINQCFKGGLLNDFQAMQKISAFWPIIVAGIFAATLSSALASLVSAPKIFQAVCRDHIFPLIGFFGKGAAGTDEPRRGYILAFVIALAFILIGQLNAIAPIISNFFLASYTLINYSCFSASLAKSPGWRPAFKYYNMWLSLVGAVICCAIMFVIKWWAALITIIIVVALYKYVDYKKPDVNWGSSTQAYTYTQALNHTLKLSSVDDHVKNFRPQLMVLTGSPKHRPALLHIASQITKNVSLMVCANVKITQGKFTSRNLMKENELNQKWLKSQHIKAFYSSVSASKLTEGVLTHLQLSGLGKLRTNTLLMGFKCDWKTSTPEEFVGYINIIHHALDMNYGICILRMKEGLDVSQYLEAGVGTHDPVISKSESSTSRKEKGKTIDVWWLFDDGGLTILIPYLLSTKPQWSGCRMRIFTGGKKERIDQDKRTMAQLLSKFRIGFEDVIVIGDINSKPSKSSVQEFESMIKPYTCGENNEKPENDESWKITDNELTTLKEKTYRQLRLQELLQKHSRDAALIMMTLPMARKTSVSPALYMAWLEELSKNLPPIILLRGNQTSVLTFYS</sequence>
<evidence type="ECO:0000313" key="18">
    <source>
        <dbReference type="Ensembl" id="ENSCINP00000033021.1"/>
    </source>
</evidence>
<feature type="transmembrane region" description="Helical" evidence="14">
    <location>
        <begin position="89"/>
        <end position="109"/>
    </location>
</feature>
<dbReference type="InterPro" id="IPR004841">
    <property type="entry name" value="AA-permease/SLC12A_dom"/>
</dbReference>
<evidence type="ECO:0000256" key="9">
    <source>
        <dbReference type="ARBA" id="ARBA00023065"/>
    </source>
</evidence>
<evidence type="ECO:0000259" key="16">
    <source>
        <dbReference type="Pfam" id="PF03522"/>
    </source>
</evidence>
<dbReference type="PANTHER" id="PTHR11827:SF103">
    <property type="entry name" value="SODIUM CHLORIDE COTRANSPORTER 69, ISOFORM E"/>
    <property type="match status" value="1"/>
</dbReference>
<evidence type="ECO:0000256" key="7">
    <source>
        <dbReference type="ARBA" id="ARBA00022989"/>
    </source>
</evidence>
<dbReference type="Proteomes" id="UP000008144">
    <property type="component" value="Chromosome 8"/>
</dbReference>
<comment type="subcellular location">
    <subcellularLocation>
        <location evidence="1">Cell membrane</location>
        <topology evidence="1">Multi-pass membrane protein</topology>
    </subcellularLocation>
</comment>
<feature type="domain" description="SLC12A transporter C-terminal" evidence="16">
    <location>
        <begin position="614"/>
        <end position="748"/>
    </location>
</feature>
<evidence type="ECO:0000256" key="14">
    <source>
        <dbReference type="SAM" id="Phobius"/>
    </source>
</evidence>
<dbReference type="InterPro" id="IPR018491">
    <property type="entry name" value="SLC12_C"/>
</dbReference>
<feature type="domain" description="Amino acid permease/ SLC12A" evidence="15">
    <location>
        <begin position="88"/>
        <end position="604"/>
    </location>
</feature>
<dbReference type="FunFam" id="1.20.1740.10:FF:000022">
    <property type="entry name" value="Bumetanide-sensitive na-k-cl cotransport protein"/>
    <property type="match status" value="1"/>
</dbReference>
<dbReference type="STRING" id="7719.ENSCINP00000033021"/>
<feature type="transmembrane region" description="Helical" evidence="14">
    <location>
        <begin position="411"/>
        <end position="435"/>
    </location>
</feature>
<keyword evidence="7 14" id="KW-1133">Transmembrane helix</keyword>
<protein>
    <recommendedName>
        <fullName evidence="20">Solute carrier family 12 member 2</fullName>
    </recommendedName>
</protein>
<evidence type="ECO:0000256" key="4">
    <source>
        <dbReference type="ARBA" id="ARBA00022475"/>
    </source>
</evidence>
<dbReference type="GO" id="GO:1990573">
    <property type="term" value="P:potassium ion import across plasma membrane"/>
    <property type="evidence" value="ECO:0000318"/>
    <property type="project" value="GO_Central"/>
</dbReference>
<feature type="domain" description="Amino acid permease N-terminal" evidence="17">
    <location>
        <begin position="3"/>
        <end position="55"/>
    </location>
</feature>
<keyword evidence="9" id="KW-0406">Ion transport</keyword>
<dbReference type="InParanoid" id="H2XTN7"/>
<feature type="transmembrane region" description="Helical" evidence="14">
    <location>
        <begin position="162"/>
        <end position="183"/>
    </location>
</feature>
<evidence type="ECO:0000256" key="13">
    <source>
        <dbReference type="ARBA" id="ARBA00023214"/>
    </source>
</evidence>
<keyword evidence="11" id="KW-0325">Glycoprotein</keyword>
<reference evidence="18" key="2">
    <citation type="journal article" date="2008" name="Genome Biol.">
        <title>Improved genome assembly and evidence-based global gene model set for the chordate Ciona intestinalis: new insight into intron and operon populations.</title>
        <authorList>
            <person name="Satou Y."/>
            <person name="Mineta K."/>
            <person name="Ogasawara M."/>
            <person name="Sasakura Y."/>
            <person name="Shoguchi E."/>
            <person name="Ueno K."/>
            <person name="Yamada L."/>
            <person name="Matsumoto J."/>
            <person name="Wasserscheid J."/>
            <person name="Dewar K."/>
            <person name="Wiley G.B."/>
            <person name="Macmil S.L."/>
            <person name="Roe B.A."/>
            <person name="Zeller R.W."/>
            <person name="Hastings K.E."/>
            <person name="Lemaire P."/>
            <person name="Lindquist E."/>
            <person name="Endo T."/>
            <person name="Hotta K."/>
            <person name="Inaba K."/>
        </authorList>
    </citation>
    <scope>NUCLEOTIDE SEQUENCE [LARGE SCALE GENOMIC DNA]</scope>
    <source>
        <strain evidence="18">wild type</strain>
    </source>
</reference>
<keyword evidence="5 14" id="KW-0812">Transmembrane</keyword>
<evidence type="ECO:0000313" key="19">
    <source>
        <dbReference type="Proteomes" id="UP000008144"/>
    </source>
</evidence>
<dbReference type="GO" id="GO:0055064">
    <property type="term" value="P:chloride ion homeostasis"/>
    <property type="evidence" value="ECO:0000318"/>
    <property type="project" value="GO_Central"/>
</dbReference>
<feature type="transmembrane region" description="Helical" evidence="14">
    <location>
        <begin position="526"/>
        <end position="559"/>
    </location>
</feature>
<dbReference type="InterPro" id="IPR013612">
    <property type="entry name" value="AA_permease_N"/>
</dbReference>
<accession>H2XTN7</accession>
<feature type="domain" description="SLC12A transporter C-terminal" evidence="16">
    <location>
        <begin position="764"/>
        <end position="954"/>
    </location>
</feature>
<feature type="transmembrane region" description="Helical" evidence="14">
    <location>
        <begin position="287"/>
        <end position="309"/>
    </location>
</feature>
<reference evidence="19" key="1">
    <citation type="journal article" date="2002" name="Science">
        <title>The draft genome of Ciona intestinalis: insights into chordate and vertebrate origins.</title>
        <authorList>
            <person name="Dehal P."/>
            <person name="Satou Y."/>
            <person name="Campbell R.K."/>
            <person name="Chapman J."/>
            <person name="Degnan B."/>
            <person name="De Tomaso A."/>
            <person name="Davidson B."/>
            <person name="Di Gregorio A."/>
            <person name="Gelpke M."/>
            <person name="Goodstein D.M."/>
            <person name="Harafuji N."/>
            <person name="Hastings K.E."/>
            <person name="Ho I."/>
            <person name="Hotta K."/>
            <person name="Huang W."/>
            <person name="Kawashima T."/>
            <person name="Lemaire P."/>
            <person name="Martinez D."/>
            <person name="Meinertzhagen I.A."/>
            <person name="Necula S."/>
            <person name="Nonaka M."/>
            <person name="Putnam N."/>
            <person name="Rash S."/>
            <person name="Saiga H."/>
            <person name="Satake M."/>
            <person name="Terry A."/>
            <person name="Yamada L."/>
            <person name="Wang H.G."/>
            <person name="Awazu S."/>
            <person name="Azumi K."/>
            <person name="Boore J."/>
            <person name="Branno M."/>
            <person name="Chin-Bow S."/>
            <person name="DeSantis R."/>
            <person name="Doyle S."/>
            <person name="Francino P."/>
            <person name="Keys D.N."/>
            <person name="Haga S."/>
            <person name="Hayashi H."/>
            <person name="Hino K."/>
            <person name="Imai K.S."/>
            <person name="Inaba K."/>
            <person name="Kano S."/>
            <person name="Kobayashi K."/>
            <person name="Kobayashi M."/>
            <person name="Lee B.I."/>
            <person name="Makabe K.W."/>
            <person name="Manohar C."/>
            <person name="Matassi G."/>
            <person name="Medina M."/>
            <person name="Mochizuki Y."/>
            <person name="Mount S."/>
            <person name="Morishita T."/>
            <person name="Miura S."/>
            <person name="Nakayama A."/>
            <person name="Nishizaka S."/>
            <person name="Nomoto H."/>
            <person name="Ohta F."/>
            <person name="Oishi K."/>
            <person name="Rigoutsos I."/>
            <person name="Sano M."/>
            <person name="Sasaki A."/>
            <person name="Sasakura Y."/>
            <person name="Shoguchi E."/>
            <person name="Shin-i T."/>
            <person name="Spagnuolo A."/>
            <person name="Stainier D."/>
            <person name="Suzuki M.M."/>
            <person name="Tassy O."/>
            <person name="Takatori N."/>
            <person name="Tokuoka M."/>
            <person name="Yagi K."/>
            <person name="Yoshizaki F."/>
            <person name="Wada S."/>
            <person name="Zhang C."/>
            <person name="Hyatt P.D."/>
            <person name="Larimer F."/>
            <person name="Detter C."/>
            <person name="Doggett N."/>
            <person name="Glavina T."/>
            <person name="Hawkins T."/>
            <person name="Richardson P."/>
            <person name="Lucas S."/>
            <person name="Kohara Y."/>
            <person name="Levine M."/>
            <person name="Satoh N."/>
            <person name="Rokhsar D.S."/>
        </authorList>
    </citation>
    <scope>NUCLEOTIDE SEQUENCE [LARGE SCALE GENOMIC DNA]</scope>
</reference>
<keyword evidence="10 14" id="KW-0472">Membrane</keyword>
<feature type="transmembrane region" description="Helical" evidence="14">
    <location>
        <begin position="321"/>
        <end position="340"/>
    </location>
</feature>
<feature type="transmembrane region" description="Helical" evidence="14">
    <location>
        <begin position="468"/>
        <end position="488"/>
    </location>
</feature>
<dbReference type="Pfam" id="PF03522">
    <property type="entry name" value="SLC12"/>
    <property type="match status" value="2"/>
</dbReference>
<dbReference type="AlphaFoldDB" id="H2XTN7"/>
<keyword evidence="4" id="KW-1003">Cell membrane</keyword>
<dbReference type="HOGENOM" id="CLU_001883_0_0_1"/>
<evidence type="ECO:0008006" key="20">
    <source>
        <dbReference type="Google" id="ProtNLM"/>
    </source>
</evidence>
<keyword evidence="6" id="KW-0769">Symport</keyword>
<proteinExistence type="inferred from homology"/>
<dbReference type="GO" id="GO:0006884">
    <property type="term" value="P:cell volume homeostasis"/>
    <property type="evidence" value="ECO:0000318"/>
    <property type="project" value="GO_Central"/>
</dbReference>
<dbReference type="Gene3D" id="1.20.1740.10">
    <property type="entry name" value="Amino acid/polyamine transporter I"/>
    <property type="match status" value="1"/>
</dbReference>
<evidence type="ECO:0000256" key="5">
    <source>
        <dbReference type="ARBA" id="ARBA00022692"/>
    </source>
</evidence>
<evidence type="ECO:0000256" key="1">
    <source>
        <dbReference type="ARBA" id="ARBA00004651"/>
    </source>
</evidence>
<dbReference type="InterPro" id="IPR004842">
    <property type="entry name" value="SLC12A_fam"/>
</dbReference>
<evidence type="ECO:0000256" key="12">
    <source>
        <dbReference type="ARBA" id="ARBA00023201"/>
    </source>
</evidence>
<dbReference type="Ensembl" id="ENSCINT00000031561.1">
    <property type="protein sequence ID" value="ENSCINP00000033021.1"/>
    <property type="gene ID" value="ENSCING00000023743.1"/>
</dbReference>